<dbReference type="Proteomes" id="UP001159042">
    <property type="component" value="Unassembled WGS sequence"/>
</dbReference>
<dbReference type="PANTHER" id="PTHR37984">
    <property type="entry name" value="PROTEIN CBG26694"/>
    <property type="match status" value="1"/>
</dbReference>
<accession>A0AAV8VPC2</accession>
<organism evidence="2 3">
    <name type="scientific">Exocentrus adspersus</name>
    <dbReference type="NCBI Taxonomy" id="1586481"/>
    <lineage>
        <taxon>Eukaryota</taxon>
        <taxon>Metazoa</taxon>
        <taxon>Ecdysozoa</taxon>
        <taxon>Arthropoda</taxon>
        <taxon>Hexapoda</taxon>
        <taxon>Insecta</taxon>
        <taxon>Pterygota</taxon>
        <taxon>Neoptera</taxon>
        <taxon>Endopterygota</taxon>
        <taxon>Coleoptera</taxon>
        <taxon>Polyphaga</taxon>
        <taxon>Cucujiformia</taxon>
        <taxon>Chrysomeloidea</taxon>
        <taxon>Cerambycidae</taxon>
        <taxon>Lamiinae</taxon>
        <taxon>Acanthocinini</taxon>
        <taxon>Exocentrus</taxon>
    </lineage>
</organism>
<dbReference type="InterPro" id="IPR050951">
    <property type="entry name" value="Retrovirus_Pol_polyprotein"/>
</dbReference>
<dbReference type="GO" id="GO:0003676">
    <property type="term" value="F:nucleic acid binding"/>
    <property type="evidence" value="ECO:0007669"/>
    <property type="project" value="InterPro"/>
</dbReference>
<comment type="caution">
    <text evidence="2">The sequence shown here is derived from an EMBL/GenBank/DDBJ whole genome shotgun (WGS) entry which is preliminary data.</text>
</comment>
<reference evidence="2 3" key="1">
    <citation type="journal article" date="2023" name="Insect Mol. Biol.">
        <title>Genome sequencing provides insights into the evolution of gene families encoding plant cell wall-degrading enzymes in longhorned beetles.</title>
        <authorList>
            <person name="Shin N.R."/>
            <person name="Okamura Y."/>
            <person name="Kirsch R."/>
            <person name="Pauchet Y."/>
        </authorList>
    </citation>
    <scope>NUCLEOTIDE SEQUENCE [LARGE SCALE GENOMIC DNA]</scope>
    <source>
        <strain evidence="2">EAD_L_NR</strain>
    </source>
</reference>
<dbReference type="InterPro" id="IPR012337">
    <property type="entry name" value="RNaseH-like_sf"/>
</dbReference>
<dbReference type="SUPFAM" id="SSF53098">
    <property type="entry name" value="Ribonuclease H-like"/>
    <property type="match status" value="1"/>
</dbReference>
<dbReference type="PANTHER" id="PTHR37984:SF15">
    <property type="entry name" value="INTEGRASE CATALYTIC DOMAIN-CONTAINING PROTEIN"/>
    <property type="match status" value="1"/>
</dbReference>
<proteinExistence type="predicted"/>
<dbReference type="EMBL" id="JANEYG010000050">
    <property type="protein sequence ID" value="KAJ8915665.1"/>
    <property type="molecule type" value="Genomic_DNA"/>
</dbReference>
<gene>
    <name evidence="2" type="ORF">NQ315_000597</name>
</gene>
<evidence type="ECO:0000313" key="2">
    <source>
        <dbReference type="EMBL" id="KAJ8915665.1"/>
    </source>
</evidence>
<dbReference type="InterPro" id="IPR036397">
    <property type="entry name" value="RNaseH_sf"/>
</dbReference>
<feature type="domain" description="Integrase catalytic" evidence="1">
    <location>
        <begin position="1"/>
        <end position="70"/>
    </location>
</feature>
<dbReference type="PROSITE" id="PS50994">
    <property type="entry name" value="INTEGRASE"/>
    <property type="match status" value="1"/>
</dbReference>
<dbReference type="GO" id="GO:0015074">
    <property type="term" value="P:DNA integration"/>
    <property type="evidence" value="ECO:0007669"/>
    <property type="project" value="InterPro"/>
</dbReference>
<dbReference type="Gene3D" id="3.30.420.10">
    <property type="entry name" value="Ribonuclease H-like superfamily/Ribonuclease H"/>
    <property type="match status" value="1"/>
</dbReference>
<evidence type="ECO:0000259" key="1">
    <source>
        <dbReference type="PROSITE" id="PS50994"/>
    </source>
</evidence>
<keyword evidence="3" id="KW-1185">Reference proteome</keyword>
<protein>
    <recommendedName>
        <fullName evidence="1">Integrase catalytic domain-containing protein</fullName>
    </recommendedName>
</protein>
<sequence length="165" mass="19359">MLKTRTIALYPQSNGMVERLNRTIENFLKTAVNEKQTSWDNCIPPFLLDYRLAVHESSDKTPPSIQFGAELCLPIHLITNRQEKEQNAGDYIKDHIRLTHEEVRQQMNLKSDRMKTRYDLRANTGGFQVGQKVRLYNPKRTKGKLPKLQKSWDGRTHTILKLRWI</sequence>
<evidence type="ECO:0000313" key="3">
    <source>
        <dbReference type="Proteomes" id="UP001159042"/>
    </source>
</evidence>
<dbReference type="InterPro" id="IPR001584">
    <property type="entry name" value="Integrase_cat-core"/>
</dbReference>
<name>A0AAV8VPC2_9CUCU</name>
<dbReference type="AlphaFoldDB" id="A0AAV8VPC2"/>